<evidence type="ECO:0000313" key="1">
    <source>
        <dbReference type="EMBL" id="BBD09239.1"/>
    </source>
</evidence>
<dbReference type="KEGG" id="dfl:DFE_2513"/>
<protein>
    <submittedName>
        <fullName evidence="1">Uncharacterized protein</fullName>
    </submittedName>
</protein>
<dbReference type="Proteomes" id="UP000269883">
    <property type="component" value="Chromosome"/>
</dbReference>
<sequence>MPSVTTPFGMIEALPGSEYHASGTVRSCIAAEFCALQTEYGELIPQFTGNTLRKRQLPSISFHENGMLRLLPLEEQTMISTPIGPMPAELLGFYENGALKRVFPLNGRLSGYWSQEDEAELASPLKIQTPLGAIEALVICAYFSPQGTLRSLTLWPGTGLDVPHRSTSIAARIGVSFYDSGEVKSLEPAHPGAVPTPLGELLAFNPDAVGISGDSNSLRFAKDGTILGLGTVSHTFTISSEDGGTRHISPPLRNSYCDGETPEPTPLFLDFAEDSVFFSAEGMDTVTAKLNHVSASRFFPPLPMLAPACGLNSSFM</sequence>
<evidence type="ECO:0000313" key="2">
    <source>
        <dbReference type="Proteomes" id="UP000269883"/>
    </source>
</evidence>
<proteinExistence type="predicted"/>
<keyword evidence="2" id="KW-1185">Reference proteome</keyword>
<accession>A0A2Z6B146</accession>
<name>A0A2Z6B146_9BACT</name>
<dbReference type="EMBL" id="AP017378">
    <property type="protein sequence ID" value="BBD09239.1"/>
    <property type="molecule type" value="Genomic_DNA"/>
</dbReference>
<reference evidence="1 2" key="1">
    <citation type="journal article" date="2018" name="Sci. Adv.">
        <title>Multi-heme cytochromes provide a pathway for survival in energy-limited environments.</title>
        <authorList>
            <person name="Deng X."/>
            <person name="Dohmae N."/>
            <person name="Nealson K.H."/>
            <person name="Hashimoto K."/>
            <person name="Okamoto A."/>
        </authorList>
    </citation>
    <scope>NUCLEOTIDE SEQUENCE [LARGE SCALE GENOMIC DNA]</scope>
    <source>
        <strain evidence="1 2">IS5</strain>
    </source>
</reference>
<dbReference type="RefSeq" id="WP_126380035.1">
    <property type="nucleotide sequence ID" value="NZ_AP017378.1"/>
</dbReference>
<dbReference type="OrthoDB" id="594021at2"/>
<gene>
    <name evidence="1" type="ORF">DFE_2513</name>
</gene>
<dbReference type="AlphaFoldDB" id="A0A2Z6B146"/>
<organism evidence="1 2">
    <name type="scientific">Desulfovibrio ferrophilus</name>
    <dbReference type="NCBI Taxonomy" id="241368"/>
    <lineage>
        <taxon>Bacteria</taxon>
        <taxon>Pseudomonadati</taxon>
        <taxon>Thermodesulfobacteriota</taxon>
        <taxon>Desulfovibrionia</taxon>
        <taxon>Desulfovibrionales</taxon>
        <taxon>Desulfovibrionaceae</taxon>
        <taxon>Desulfovibrio</taxon>
    </lineage>
</organism>